<accession>A0ABV8SAD8</accession>
<evidence type="ECO:0000313" key="2">
    <source>
        <dbReference type="Proteomes" id="UP001595755"/>
    </source>
</evidence>
<comment type="caution">
    <text evidence="1">The sequence shown here is derived from an EMBL/GenBank/DDBJ whole genome shotgun (WGS) entry which is preliminary data.</text>
</comment>
<keyword evidence="2" id="KW-1185">Reference proteome</keyword>
<gene>
    <name evidence="1" type="ORF">ACFO1S_13985</name>
</gene>
<sequence>MKSELWQGGEARAPVIDGRDLNALVERMKAMVPHYTPEWRFSPEDPDAGTALFYLAADILGENIKRLNRVPLNNFIAFLDLLQVQLQPARSARTNVVFSLNEGVRESVFVPAGTVLTAAAGNGEEPLPFETEGALLVSPAKLMELYNVHPERDRFVLAGERYSDGLAAGEAAEFALFCTAGNNLQEHALYVRHDDAFNLDHPARLTLAWHNAQRRYVEGELAELMSRTDWLEWSYCRGNEWIPFEQVAVSGREITLSKKTRGPVSVTEVGGVTGRWIRCRVKHPANGENGSPIIRALPEMDRLTMRVAHDLGADPDAIPSGELYFNDTELDKSGFYPFGEHSIPYSVFYASCSEAFSKRGSRIRMSFRACNVPNELRVGADPEIRWKMVMRTADFETKPPPRLYIRKVLWEYWNGDNWMKLPGSASFEELFASLTEQQQEIVLEFPCPEDLAATLVNGREDLWIRARVAMTDTPTAPVVEYMSPRLEQVAFSYSYPLTAELGPAVAYTLNNAVLTDVTATMRQGGDSFKAFLPIPCPGPAVYMGFDVPPVKGPIRMQFVLGGKLEVEEQVPWIDWEAYVRKGTEWTWEALKTVDDTQSFTQSGTLQFIGPAGLAAASLFGRERVWLRAVSRDGKYGRADAALPVVKGIHRNSVPALQRRTISNEYPEPGKGGFVLSQSPVVGQEVWIDETGSVGEHELNRLLESDPDRYEVFRDSEGNLQRLWVRWDEVRSLTGSASSDRHYTIQPATGVLTFGDGTRGMALHLRGGDKIRVTYQVTRGLRGNVGPGQVTNLMQSLAFVSGVSNPTAAFGGGDAEPLEDALRRGPQRLKHRGRAISPADVEWLAREVEPGIAKVKCLPNRNVKLEHSPGSIVVVALPSGGEAAREHFPETKRRLETELRRCAANLISPVGKLSVMAPVAIEISVFATLIVETPDILVPVEAACLEALNRFLDPVDGQLDGKGWEIGEPVHASAFYGLLQSVRGVHRVEQLHISVLRREHGQAIEMMPDQIPRIMHGIIANGNGHRLSMTAK</sequence>
<dbReference type="RefSeq" id="WP_204606233.1">
    <property type="nucleotide sequence ID" value="NZ_JBHSED010000026.1"/>
</dbReference>
<organism evidence="1 2">
    <name type="scientific">Cohnella boryungensis</name>
    <dbReference type="NCBI Taxonomy" id="768479"/>
    <lineage>
        <taxon>Bacteria</taxon>
        <taxon>Bacillati</taxon>
        <taxon>Bacillota</taxon>
        <taxon>Bacilli</taxon>
        <taxon>Bacillales</taxon>
        <taxon>Paenibacillaceae</taxon>
        <taxon>Cohnella</taxon>
    </lineage>
</organism>
<dbReference type="Proteomes" id="UP001595755">
    <property type="component" value="Unassembled WGS sequence"/>
</dbReference>
<protein>
    <submittedName>
        <fullName evidence="1">Baseplate J/gp47 family protein</fullName>
    </submittedName>
</protein>
<evidence type="ECO:0000313" key="1">
    <source>
        <dbReference type="EMBL" id="MFC4304534.1"/>
    </source>
</evidence>
<dbReference type="EMBL" id="JBHSED010000026">
    <property type="protein sequence ID" value="MFC4304534.1"/>
    <property type="molecule type" value="Genomic_DNA"/>
</dbReference>
<proteinExistence type="predicted"/>
<reference evidence="2" key="1">
    <citation type="journal article" date="2019" name="Int. J. Syst. Evol. Microbiol.">
        <title>The Global Catalogue of Microorganisms (GCM) 10K type strain sequencing project: providing services to taxonomists for standard genome sequencing and annotation.</title>
        <authorList>
            <consortium name="The Broad Institute Genomics Platform"/>
            <consortium name="The Broad Institute Genome Sequencing Center for Infectious Disease"/>
            <person name="Wu L."/>
            <person name="Ma J."/>
        </authorList>
    </citation>
    <scope>NUCLEOTIDE SEQUENCE [LARGE SCALE GENOMIC DNA]</scope>
    <source>
        <strain evidence="2">CGMCC 4.1641</strain>
    </source>
</reference>
<name>A0ABV8SAD8_9BACL</name>